<dbReference type="AlphaFoldDB" id="A0A1L9SM20"/>
<protein>
    <recommendedName>
        <fullName evidence="3">NAD(P)-binding domain-containing protein</fullName>
    </recommendedName>
</protein>
<dbReference type="Proteomes" id="UP000184188">
    <property type="component" value="Unassembled WGS sequence"/>
</dbReference>
<dbReference type="SUPFAM" id="SSF51735">
    <property type="entry name" value="NAD(P)-binding Rossmann-fold domains"/>
    <property type="match status" value="1"/>
</dbReference>
<gene>
    <name evidence="1" type="ORF">ASPZODRAFT_140552</name>
</gene>
<organism evidence="1 2">
    <name type="scientific">Penicilliopsis zonata CBS 506.65</name>
    <dbReference type="NCBI Taxonomy" id="1073090"/>
    <lineage>
        <taxon>Eukaryota</taxon>
        <taxon>Fungi</taxon>
        <taxon>Dikarya</taxon>
        <taxon>Ascomycota</taxon>
        <taxon>Pezizomycotina</taxon>
        <taxon>Eurotiomycetes</taxon>
        <taxon>Eurotiomycetidae</taxon>
        <taxon>Eurotiales</taxon>
        <taxon>Aspergillaceae</taxon>
        <taxon>Penicilliopsis</taxon>
    </lineage>
</organism>
<evidence type="ECO:0000313" key="1">
    <source>
        <dbReference type="EMBL" id="OJJ48238.1"/>
    </source>
</evidence>
<sequence>MKIILAGSTGLVGREVLELCLACESITSIVALSRRELPASVTQNPKLKVVILDDFLSYTDPVLQEINGADACIWTLGKTPTTDSEAARKVCLDYTLAAVAAFEKVAENNKDGNGNETLPTKKIRFVYCSGAAAERDQTKSLWFIQEYRRIRVRLCLLYGILNVYANSQQGQVENELLAHAAAHPDSFELYILRPGMVLGKEMTLKDRLVQGLAPSVKVDVLAGLMLDVALKGGSQDIFENSAINELGRGSN</sequence>
<dbReference type="RefSeq" id="XP_022582748.1">
    <property type="nucleotide sequence ID" value="XM_022724675.1"/>
</dbReference>
<dbReference type="GeneID" id="34611140"/>
<dbReference type="PANTHER" id="PTHR14097">
    <property type="entry name" value="OXIDOREDUCTASE HTATIP2"/>
    <property type="match status" value="1"/>
</dbReference>
<dbReference type="EMBL" id="KV878339">
    <property type="protein sequence ID" value="OJJ48238.1"/>
    <property type="molecule type" value="Genomic_DNA"/>
</dbReference>
<dbReference type="OrthoDB" id="3535423at2759"/>
<dbReference type="InterPro" id="IPR036291">
    <property type="entry name" value="NAD(P)-bd_dom_sf"/>
</dbReference>
<dbReference type="VEuPathDB" id="FungiDB:ASPZODRAFT_140552"/>
<dbReference type="STRING" id="1073090.A0A1L9SM20"/>
<dbReference type="PANTHER" id="PTHR14097:SF9">
    <property type="entry name" value="EPIMERASE, PUTATIVE (AFU_ORTHOLOGUE AFUA_8G07320)-RELATED"/>
    <property type="match status" value="1"/>
</dbReference>
<accession>A0A1L9SM20</accession>
<evidence type="ECO:0008006" key="3">
    <source>
        <dbReference type="Google" id="ProtNLM"/>
    </source>
</evidence>
<reference evidence="2" key="1">
    <citation type="journal article" date="2017" name="Genome Biol.">
        <title>Comparative genomics reveals high biological diversity and specific adaptations in the industrially and medically important fungal genus Aspergillus.</title>
        <authorList>
            <person name="de Vries R.P."/>
            <person name="Riley R."/>
            <person name="Wiebenga A."/>
            <person name="Aguilar-Osorio G."/>
            <person name="Amillis S."/>
            <person name="Uchima C.A."/>
            <person name="Anderluh G."/>
            <person name="Asadollahi M."/>
            <person name="Askin M."/>
            <person name="Barry K."/>
            <person name="Battaglia E."/>
            <person name="Bayram O."/>
            <person name="Benocci T."/>
            <person name="Braus-Stromeyer S.A."/>
            <person name="Caldana C."/>
            <person name="Canovas D."/>
            <person name="Cerqueira G.C."/>
            <person name="Chen F."/>
            <person name="Chen W."/>
            <person name="Choi C."/>
            <person name="Clum A."/>
            <person name="Dos Santos R.A."/>
            <person name="Damasio A.R."/>
            <person name="Diallinas G."/>
            <person name="Emri T."/>
            <person name="Fekete E."/>
            <person name="Flipphi M."/>
            <person name="Freyberg S."/>
            <person name="Gallo A."/>
            <person name="Gournas C."/>
            <person name="Habgood R."/>
            <person name="Hainaut M."/>
            <person name="Harispe M.L."/>
            <person name="Henrissat B."/>
            <person name="Hilden K.S."/>
            <person name="Hope R."/>
            <person name="Hossain A."/>
            <person name="Karabika E."/>
            <person name="Karaffa L."/>
            <person name="Karanyi Z."/>
            <person name="Krasevec N."/>
            <person name="Kuo A."/>
            <person name="Kusch H."/>
            <person name="LaButti K."/>
            <person name="Lagendijk E.L."/>
            <person name="Lapidus A."/>
            <person name="Levasseur A."/>
            <person name="Lindquist E."/>
            <person name="Lipzen A."/>
            <person name="Logrieco A.F."/>
            <person name="MacCabe A."/>
            <person name="Maekelae M.R."/>
            <person name="Malavazi I."/>
            <person name="Melin P."/>
            <person name="Meyer V."/>
            <person name="Mielnichuk N."/>
            <person name="Miskei M."/>
            <person name="Molnar A.P."/>
            <person name="Mule G."/>
            <person name="Ngan C.Y."/>
            <person name="Orejas M."/>
            <person name="Orosz E."/>
            <person name="Ouedraogo J.P."/>
            <person name="Overkamp K.M."/>
            <person name="Park H.-S."/>
            <person name="Perrone G."/>
            <person name="Piumi F."/>
            <person name="Punt P.J."/>
            <person name="Ram A.F."/>
            <person name="Ramon A."/>
            <person name="Rauscher S."/>
            <person name="Record E."/>
            <person name="Riano-Pachon D.M."/>
            <person name="Robert V."/>
            <person name="Roehrig J."/>
            <person name="Ruller R."/>
            <person name="Salamov A."/>
            <person name="Salih N.S."/>
            <person name="Samson R.A."/>
            <person name="Sandor E."/>
            <person name="Sanguinetti M."/>
            <person name="Schuetze T."/>
            <person name="Sepcic K."/>
            <person name="Shelest E."/>
            <person name="Sherlock G."/>
            <person name="Sophianopoulou V."/>
            <person name="Squina F.M."/>
            <person name="Sun H."/>
            <person name="Susca A."/>
            <person name="Todd R.B."/>
            <person name="Tsang A."/>
            <person name="Unkles S.E."/>
            <person name="van de Wiele N."/>
            <person name="van Rossen-Uffink D."/>
            <person name="Oliveira J.V."/>
            <person name="Vesth T.C."/>
            <person name="Visser J."/>
            <person name="Yu J.-H."/>
            <person name="Zhou M."/>
            <person name="Andersen M.R."/>
            <person name="Archer D.B."/>
            <person name="Baker S.E."/>
            <person name="Benoit I."/>
            <person name="Brakhage A.A."/>
            <person name="Braus G.H."/>
            <person name="Fischer R."/>
            <person name="Frisvad J.C."/>
            <person name="Goldman G.H."/>
            <person name="Houbraken J."/>
            <person name="Oakley B."/>
            <person name="Pocsi I."/>
            <person name="Scazzocchio C."/>
            <person name="Seiboth B."/>
            <person name="vanKuyk P.A."/>
            <person name="Wortman J."/>
            <person name="Dyer P.S."/>
            <person name="Grigoriev I.V."/>
        </authorList>
    </citation>
    <scope>NUCLEOTIDE SEQUENCE [LARGE SCALE GENOMIC DNA]</scope>
    <source>
        <strain evidence="2">CBS 506.65</strain>
    </source>
</reference>
<name>A0A1L9SM20_9EURO</name>
<dbReference type="Gene3D" id="3.40.50.720">
    <property type="entry name" value="NAD(P)-binding Rossmann-like Domain"/>
    <property type="match status" value="1"/>
</dbReference>
<evidence type="ECO:0000313" key="2">
    <source>
        <dbReference type="Proteomes" id="UP000184188"/>
    </source>
</evidence>
<keyword evidence="2" id="KW-1185">Reference proteome</keyword>
<proteinExistence type="predicted"/>